<proteinExistence type="predicted"/>
<gene>
    <name evidence="2" type="ORF">XAC3562_170018</name>
</gene>
<sequence>MVTFSYLGISLVSIKRLTPFLGALMLGPGCFVLLLLFAWARYEGYSAFAWIIGVAPVVMILAALARLAAASRSSGEKGEATPDPRD</sequence>
<organism evidence="2 3">
    <name type="scientific">Xanthomonas citri pv. citri</name>
    <dbReference type="NCBI Taxonomy" id="611301"/>
    <lineage>
        <taxon>Bacteria</taxon>
        <taxon>Pseudomonadati</taxon>
        <taxon>Pseudomonadota</taxon>
        <taxon>Gammaproteobacteria</taxon>
        <taxon>Lysobacterales</taxon>
        <taxon>Lysobacteraceae</taxon>
        <taxon>Xanthomonas</taxon>
    </lineage>
</organism>
<evidence type="ECO:0000313" key="2">
    <source>
        <dbReference type="EMBL" id="CEG15067.1"/>
    </source>
</evidence>
<comment type="caution">
    <text evidence="2">The sequence shown here is derived from an EMBL/GenBank/DDBJ whole genome shotgun (WGS) entry which is preliminary data.</text>
</comment>
<dbReference type="AlphaFoldDB" id="A0A0U5G577"/>
<dbReference type="EMBL" id="CCXZ01000079">
    <property type="protein sequence ID" value="CEG15067.1"/>
    <property type="molecule type" value="Genomic_DNA"/>
</dbReference>
<accession>A0A0U5G577</accession>
<evidence type="ECO:0000256" key="1">
    <source>
        <dbReference type="SAM" id="Phobius"/>
    </source>
</evidence>
<dbReference type="Proteomes" id="UP000052230">
    <property type="component" value="Unassembled WGS sequence"/>
</dbReference>
<name>A0A0U5G577_XANCI</name>
<keyword evidence="1" id="KW-0812">Transmembrane</keyword>
<evidence type="ECO:0008006" key="4">
    <source>
        <dbReference type="Google" id="ProtNLM"/>
    </source>
</evidence>
<keyword evidence="1" id="KW-0472">Membrane</keyword>
<reference evidence="2 3" key="1">
    <citation type="submission" date="2014-09" db="EMBL/GenBank/DDBJ databases">
        <authorList>
            <person name="Regsiter A."/>
        </authorList>
    </citation>
    <scope>NUCLEOTIDE SEQUENCE [LARGE SCALE GENOMIC DNA]</scope>
</reference>
<keyword evidence="1" id="KW-1133">Transmembrane helix</keyword>
<feature type="transmembrane region" description="Helical" evidence="1">
    <location>
        <begin position="48"/>
        <end position="69"/>
    </location>
</feature>
<feature type="transmembrane region" description="Helical" evidence="1">
    <location>
        <begin position="20"/>
        <end position="42"/>
    </location>
</feature>
<keyword evidence="3" id="KW-1185">Reference proteome</keyword>
<evidence type="ECO:0000313" key="3">
    <source>
        <dbReference type="Proteomes" id="UP000052230"/>
    </source>
</evidence>
<protein>
    <recommendedName>
        <fullName evidence="4">Transmembrane protein</fullName>
    </recommendedName>
</protein>